<evidence type="ECO:0000259" key="7">
    <source>
        <dbReference type="Pfam" id="PF04802"/>
    </source>
</evidence>
<sequence length="790" mass="90156">MSDTRRRVKVYTLNEDRQWDDRGTGHVSSTFVERLKGISLLVRAESDGSLLLESKISPNTAYQKQQDTLIVWSEADNYDLALSFQEKAGCDEIWEKICQVQGKDPAVDITQDPIDESEEERFEEIPETSHLVELPPCELSRLEEIADLVTSVLSSPIRREKLALALMSEGYIKKLLGLFRVCEDLDNREGLHHLYEIVRGVLFLNKAALFEVMFSDDCIMDVVGCLEYDPALVQPKRHREFLTKTAKFKEVIPITDSELRQKIHQTYRVQYIQDIILPTPSVFEENFLSTLTSFIFFNKVEIVSMLQEDEKFLTEVFAQLTDEATEDSKRRELVNFVKEFCAFSQTLQPQNRDAFFKTLANLGILPALEIGMDDLQVRAAATDIFSYLVEFSPSMVREFVMQEPQQTDDDVLLINVVIKQMICDSDPELGGAVQLMGLLRTLIDPENMLASTNKTEKTEFLSFFYKYCMHVLTAPLLANTAHDKTSKDNFQTAQLLALILELLTFCVEHHTYHIKTYIMNKDLLRRVLVLMNSKHTFLALCALRFMRRIIGLKDEYYNRYIIKGNLFEPVINALLDNGTRYNLLNSAIIELFEFIKVEDIKSLIAHIVDNFYKALESIEYVQTFKGLKGRYEQEKDRQSQRLNRYRRDARSLDEDEELWFNDDDDDDDGETVEKSRMEDDFSDSYGKYMEAKKGRKLLVCAQCVLFCLEQPSMLMFTLSFTAGAANGANGANNNGKSAVIPPASAAVSVNNSSSTSSVKTVALPATPVVKVIKCSTHPHPCLSTLNMGVY</sequence>
<evidence type="ECO:0000313" key="10">
    <source>
        <dbReference type="Proteomes" id="UP000472271"/>
    </source>
</evidence>
<dbReference type="Ensembl" id="ENSSORT00005038630.1">
    <property type="protein sequence ID" value="ENSSORP00005037648.1"/>
    <property type="gene ID" value="ENSSORG00005017365.1"/>
</dbReference>
<evidence type="ECO:0000313" key="9">
    <source>
        <dbReference type="Ensembl" id="ENSSORP00005037648.1"/>
    </source>
</evidence>
<feature type="coiled-coil region" evidence="5">
    <location>
        <begin position="628"/>
        <end position="655"/>
    </location>
</feature>
<feature type="region of interest" description="Disordered" evidence="6">
    <location>
        <begin position="657"/>
        <end position="677"/>
    </location>
</feature>
<dbReference type="InterPro" id="IPR011993">
    <property type="entry name" value="PH-like_dom_sf"/>
</dbReference>
<keyword evidence="10" id="KW-1185">Reference proteome</keyword>
<dbReference type="GO" id="GO:0005654">
    <property type="term" value="C:nucleoplasm"/>
    <property type="evidence" value="ECO:0007669"/>
    <property type="project" value="TreeGrafter"/>
</dbReference>
<organism evidence="9 10">
    <name type="scientific">Sphaeramia orbicularis</name>
    <name type="common">orbiculate cardinalfish</name>
    <dbReference type="NCBI Taxonomy" id="375764"/>
    <lineage>
        <taxon>Eukaryota</taxon>
        <taxon>Metazoa</taxon>
        <taxon>Chordata</taxon>
        <taxon>Craniata</taxon>
        <taxon>Vertebrata</taxon>
        <taxon>Euteleostomi</taxon>
        <taxon>Actinopterygii</taxon>
        <taxon>Neopterygii</taxon>
        <taxon>Teleostei</taxon>
        <taxon>Neoteleostei</taxon>
        <taxon>Acanthomorphata</taxon>
        <taxon>Gobiaria</taxon>
        <taxon>Kurtiformes</taxon>
        <taxon>Apogonoidei</taxon>
        <taxon>Apogonidae</taxon>
        <taxon>Apogoninae</taxon>
        <taxon>Sphaeramia</taxon>
    </lineage>
</organism>
<reference evidence="9" key="1">
    <citation type="submission" date="2019-06" db="EMBL/GenBank/DDBJ databases">
        <authorList>
            <consortium name="Wellcome Sanger Institute Data Sharing"/>
        </authorList>
    </citation>
    <scope>NUCLEOTIDE SEQUENCE [LARGE SCALE GENOMIC DNA]</scope>
</reference>
<reference evidence="9" key="3">
    <citation type="submission" date="2025-09" db="UniProtKB">
        <authorList>
            <consortium name="Ensembl"/>
        </authorList>
    </citation>
    <scope>IDENTIFICATION</scope>
</reference>
<dbReference type="AlphaFoldDB" id="A0A673BB12"/>
<feature type="domain" description="PP4R3 EVH1-like" evidence="8">
    <location>
        <begin position="5"/>
        <end position="101"/>
    </location>
</feature>
<feature type="compositionally biased region" description="Acidic residues" evidence="6">
    <location>
        <begin position="657"/>
        <end position="670"/>
    </location>
</feature>
<evidence type="ECO:0000256" key="1">
    <source>
        <dbReference type="ARBA" id="ARBA00008809"/>
    </source>
</evidence>
<evidence type="ECO:0000256" key="2">
    <source>
        <dbReference type="ARBA" id="ARBA00042013"/>
    </source>
</evidence>
<dbReference type="GO" id="GO:0030289">
    <property type="term" value="C:protein phosphatase 4 complex"/>
    <property type="evidence" value="ECO:0007669"/>
    <property type="project" value="TreeGrafter"/>
</dbReference>
<dbReference type="PANTHER" id="PTHR23318">
    <property type="entry name" value="ATP SYNTHASE GAMMA-RELATED"/>
    <property type="match status" value="1"/>
</dbReference>
<dbReference type="InterPro" id="IPR006887">
    <property type="entry name" value="P4R3-like_central_dom"/>
</dbReference>
<dbReference type="InterPro" id="IPR016024">
    <property type="entry name" value="ARM-type_fold"/>
</dbReference>
<evidence type="ECO:0000259" key="8">
    <source>
        <dbReference type="Pfam" id="PF22972"/>
    </source>
</evidence>
<evidence type="ECO:0000256" key="6">
    <source>
        <dbReference type="SAM" id="MobiDB-lite"/>
    </source>
</evidence>
<dbReference type="PANTHER" id="PTHR23318:SF18">
    <property type="entry name" value="SERINE_THREONINE-PROTEIN PHOSPHATASE 4 REGULATORY SUBUNIT 3B"/>
    <property type="match status" value="1"/>
</dbReference>
<dbReference type="GO" id="GO:0006974">
    <property type="term" value="P:DNA damage response"/>
    <property type="evidence" value="ECO:0007669"/>
    <property type="project" value="TreeGrafter"/>
</dbReference>
<dbReference type="Proteomes" id="UP000472271">
    <property type="component" value="Chromosome 15"/>
</dbReference>
<dbReference type="Pfam" id="PF04802">
    <property type="entry name" value="PP4R3"/>
    <property type="match status" value="1"/>
</dbReference>
<evidence type="ECO:0000256" key="5">
    <source>
        <dbReference type="SAM" id="Coils"/>
    </source>
</evidence>
<dbReference type="FunFam" id="2.30.29.30:FF:000051">
    <property type="entry name" value="Serine/threonine-protein phosphatase 4 regulatory subunit 3B"/>
    <property type="match status" value="1"/>
</dbReference>
<dbReference type="InterPro" id="IPR055236">
    <property type="entry name" value="EVH1_PP4R3"/>
</dbReference>
<comment type="similarity">
    <text evidence="1">Belongs to the SMEK family.</text>
</comment>
<dbReference type="SUPFAM" id="SSF48371">
    <property type="entry name" value="ARM repeat"/>
    <property type="match status" value="1"/>
</dbReference>
<dbReference type="Pfam" id="PF22972">
    <property type="entry name" value="EVH1_PP4R3"/>
    <property type="match status" value="1"/>
</dbReference>
<gene>
    <name evidence="9" type="primary">ppp4r3b</name>
</gene>
<evidence type="ECO:0000256" key="4">
    <source>
        <dbReference type="ARBA" id="ARBA00068937"/>
    </source>
</evidence>
<name>A0A673BB12_9TELE</name>
<reference evidence="9" key="2">
    <citation type="submission" date="2025-08" db="UniProtKB">
        <authorList>
            <consortium name="Ensembl"/>
        </authorList>
    </citation>
    <scope>IDENTIFICATION</scope>
</reference>
<protein>
    <recommendedName>
        <fullName evidence="4">Serine/threonine-protein phosphatase 4 regulatory subunit 3</fullName>
    </recommendedName>
    <alternativeName>
        <fullName evidence="2">SMEK homolog 1</fullName>
    </alternativeName>
</protein>
<dbReference type="GO" id="GO:0072542">
    <property type="term" value="F:protein phosphatase activator activity"/>
    <property type="evidence" value="ECO:0007669"/>
    <property type="project" value="TreeGrafter"/>
</dbReference>
<comment type="function">
    <text evidence="3">Regulatory subunit of serine/threonine-protein phosphatase 4.</text>
</comment>
<dbReference type="SUPFAM" id="SSF50729">
    <property type="entry name" value="PH domain-like"/>
    <property type="match status" value="1"/>
</dbReference>
<dbReference type="InterPro" id="IPR051137">
    <property type="entry name" value="PP4R3-like"/>
</dbReference>
<proteinExistence type="inferred from homology"/>
<keyword evidence="5" id="KW-0175">Coiled coil</keyword>
<dbReference type="Gene3D" id="2.30.29.30">
    <property type="entry name" value="Pleckstrin-homology domain (PH domain)/Phosphotyrosine-binding domain (PTB)"/>
    <property type="match status" value="1"/>
</dbReference>
<accession>A0A673BB12</accession>
<evidence type="ECO:0000256" key="3">
    <source>
        <dbReference type="ARBA" id="ARBA00057252"/>
    </source>
</evidence>
<feature type="domain" description="Serine/threonine-protein phosphatase 4 regulatory subunit 3-like central" evidence="7">
    <location>
        <begin position="144"/>
        <end position="633"/>
    </location>
</feature>